<dbReference type="RefSeq" id="XP_017982132.1">
    <property type="nucleotide sequence ID" value="XM_018126643.1"/>
</dbReference>
<organism evidence="2 4">
    <name type="scientific">Theobroma cacao</name>
    <name type="common">Cacao</name>
    <name type="synonym">Cocoa</name>
    <dbReference type="NCBI Taxonomy" id="3641"/>
    <lineage>
        <taxon>Eukaryota</taxon>
        <taxon>Viridiplantae</taxon>
        <taxon>Streptophyta</taxon>
        <taxon>Embryophyta</taxon>
        <taxon>Tracheophyta</taxon>
        <taxon>Spermatophyta</taxon>
        <taxon>Magnoliopsida</taxon>
        <taxon>eudicotyledons</taxon>
        <taxon>Gunneridae</taxon>
        <taxon>Pentapetalae</taxon>
        <taxon>rosids</taxon>
        <taxon>malvids</taxon>
        <taxon>Malvales</taxon>
        <taxon>Malvaceae</taxon>
        <taxon>Byttnerioideae</taxon>
        <taxon>Theobroma</taxon>
    </lineage>
</organism>
<evidence type="ECO:0000313" key="6">
    <source>
        <dbReference type="RefSeq" id="XP_017982135.1"/>
    </source>
</evidence>
<evidence type="ECO:0000313" key="4">
    <source>
        <dbReference type="RefSeq" id="XP_017982133.1"/>
    </source>
</evidence>
<protein>
    <submittedName>
        <fullName evidence="3 4">Uncharacterized protein LOC18589703</fullName>
    </submittedName>
</protein>
<proteinExistence type="predicted"/>
<evidence type="ECO:0000313" key="7">
    <source>
        <dbReference type="RefSeq" id="XP_017982136.1"/>
    </source>
</evidence>
<sequence>MVTAIEQGGGNARKQISNLFSNSQMMGNCSGTTICNTKGTTVSSSSCQGDAKRIFLGNSKHEGAETTMRTGGGRWKEWTDNLMAGSPRLACPKGSGGYQDEGEEDEEYSSGPIKKKVKTRKLTSIYADIRSLMPSSSKVNESEEADGKSSGED</sequence>
<name>A0AB32WRL8_THECC</name>
<dbReference type="RefSeq" id="XP_017982135.1">
    <property type="nucleotide sequence ID" value="XM_018126646.1"/>
</dbReference>
<dbReference type="Gramene" id="Tc09v2_t018380.2">
    <property type="protein sequence ID" value="Tc09v2_p018380.2"/>
    <property type="gene ID" value="Tc09v2_g018380"/>
</dbReference>
<evidence type="ECO:0000313" key="5">
    <source>
        <dbReference type="RefSeq" id="XP_017982134.1"/>
    </source>
</evidence>
<dbReference type="RefSeq" id="XP_017982136.1">
    <property type="nucleotide sequence ID" value="XM_018126647.1"/>
</dbReference>
<reference evidence="2" key="1">
    <citation type="journal article" date="1997" name="Nucleic Acids Res.">
        <title>tRNAscan-SE: a program for improved detection of transfer RNA genes in genomic sequence.</title>
        <authorList>
            <person name="Lowe T.M."/>
            <person name="Eddy S.R."/>
        </authorList>
    </citation>
    <scope>NUCLEOTIDE SEQUENCE [LARGE SCALE GENOMIC DNA]</scope>
    <source>
        <strain evidence="2">r\B97-61/B2</strain>
    </source>
</reference>
<feature type="region of interest" description="Disordered" evidence="1">
    <location>
        <begin position="84"/>
        <end position="112"/>
    </location>
</feature>
<evidence type="ECO:0000313" key="3">
    <source>
        <dbReference type="RefSeq" id="XP_017982132.1"/>
    </source>
</evidence>
<dbReference type="Gramene" id="Tc09v2_t018380.6">
    <property type="protein sequence ID" value="Tc09v2_p018380.6"/>
    <property type="gene ID" value="Tc09v2_g018380"/>
</dbReference>
<reference evidence="3 4" key="2">
    <citation type="submission" date="2025-04" db="UniProtKB">
        <authorList>
            <consortium name="RefSeq"/>
        </authorList>
    </citation>
    <scope>IDENTIFICATION</scope>
</reference>
<dbReference type="Proteomes" id="UP000694886">
    <property type="component" value="Chromosome 9"/>
</dbReference>
<dbReference type="KEGG" id="tcc:18589703"/>
<evidence type="ECO:0000313" key="2">
    <source>
        <dbReference type="Proteomes" id="UP000694886"/>
    </source>
</evidence>
<dbReference type="RefSeq" id="XP_017982134.1">
    <property type="nucleotide sequence ID" value="XM_018126645.1"/>
</dbReference>
<dbReference type="Gramene" id="Tc09v2_t018380.3">
    <property type="protein sequence ID" value="Tc09v2_p018380.3"/>
    <property type="gene ID" value="Tc09v2_g018380"/>
</dbReference>
<dbReference type="RefSeq" id="XP_017982133.1">
    <property type="nucleotide sequence ID" value="XM_018126644.1"/>
</dbReference>
<accession>A0AB32WRL8</accession>
<feature type="region of interest" description="Disordered" evidence="1">
    <location>
        <begin position="129"/>
        <end position="153"/>
    </location>
</feature>
<dbReference type="Gramene" id="Tc09v2_t018380.4">
    <property type="protein sequence ID" value="Tc09v2_p018380.4"/>
    <property type="gene ID" value="Tc09v2_g018380"/>
</dbReference>
<dbReference type="AlphaFoldDB" id="A0AB32WRL8"/>
<dbReference type="GeneID" id="18589703"/>
<gene>
    <name evidence="3 4 5 6 7" type="primary">LOC18589703</name>
</gene>
<dbReference type="Gramene" id="Tc09v2_t018380.5">
    <property type="protein sequence ID" value="Tc09v2_p018380.5"/>
    <property type="gene ID" value="Tc09v2_g018380"/>
</dbReference>
<evidence type="ECO:0000256" key="1">
    <source>
        <dbReference type="SAM" id="MobiDB-lite"/>
    </source>
</evidence>